<dbReference type="RefSeq" id="WP_006620181.1">
    <property type="nucleotide sequence ID" value="NZ_BIMW01000073.1"/>
</dbReference>
<evidence type="ECO:0000313" key="1">
    <source>
        <dbReference type="EMBL" id="GCE93444.1"/>
    </source>
</evidence>
<organism evidence="1 2">
    <name type="scientific">Limnospira platensis NIES-46</name>
    <dbReference type="NCBI Taxonomy" id="1236695"/>
    <lineage>
        <taxon>Bacteria</taxon>
        <taxon>Bacillati</taxon>
        <taxon>Cyanobacteriota</taxon>
        <taxon>Cyanophyceae</taxon>
        <taxon>Oscillatoriophycideae</taxon>
        <taxon>Oscillatoriales</taxon>
        <taxon>Sirenicapillariaceae</taxon>
        <taxon>Limnospira</taxon>
    </lineage>
</organism>
<keyword evidence="2" id="KW-1185">Reference proteome</keyword>
<evidence type="ECO:0000313" key="2">
    <source>
        <dbReference type="Proteomes" id="UP000326169"/>
    </source>
</evidence>
<comment type="caution">
    <text evidence="1">The sequence shown here is derived from an EMBL/GenBank/DDBJ whole genome shotgun (WGS) entry which is preliminary data.</text>
</comment>
<dbReference type="GeneID" id="301682369"/>
<dbReference type="Proteomes" id="UP000326169">
    <property type="component" value="Unassembled WGS sequence"/>
</dbReference>
<sequence length="148" mass="16683">MYIIADTNVVIVANGKSSQASVECVINCVRRLREIQPNEILVLDDGWLIIQEYQKKLSSSGQPGVGDAFLKWLLTNQYNPQRCERIQITAISEYNFVEFPNDPNLDGFDLSDCQFVAVAIAHPDKPPILNAVDSDWRDFSDQLATHEV</sequence>
<gene>
    <name evidence="1" type="ORF">NIES46_14940</name>
</gene>
<protein>
    <recommendedName>
        <fullName evidence="3">PIN domain-containing protein</fullName>
    </recommendedName>
</protein>
<proteinExistence type="predicted"/>
<accession>A0A5M3T1K5</accession>
<dbReference type="EMBL" id="BIMW01000073">
    <property type="protein sequence ID" value="GCE93444.1"/>
    <property type="molecule type" value="Genomic_DNA"/>
</dbReference>
<reference evidence="1 2" key="1">
    <citation type="journal article" date="2019" name="J Genomics">
        <title>The Draft Genome of a Hydrogen-producing Cyanobacterium, Arthrospira platensis NIES-46.</title>
        <authorList>
            <person name="Suzuki S."/>
            <person name="Yamaguchi H."/>
            <person name="Kawachi M."/>
        </authorList>
    </citation>
    <scope>NUCLEOTIDE SEQUENCE [LARGE SCALE GENOMIC DNA]</scope>
    <source>
        <strain evidence="1 2">NIES-46</strain>
    </source>
</reference>
<evidence type="ECO:0008006" key="3">
    <source>
        <dbReference type="Google" id="ProtNLM"/>
    </source>
</evidence>
<name>A0A5M3T1K5_LIMPL</name>